<feature type="region of interest" description="Disordered" evidence="1">
    <location>
        <begin position="224"/>
        <end position="259"/>
    </location>
</feature>
<evidence type="ECO:0000313" key="3">
    <source>
        <dbReference type="Proteomes" id="UP000478052"/>
    </source>
</evidence>
<comment type="caution">
    <text evidence="2">The sequence shown here is derived from an EMBL/GenBank/DDBJ whole genome shotgun (WGS) entry which is preliminary data.</text>
</comment>
<sequence length="502" mass="58550">MRILLCENNHHFLNFTRELLKYFVESFQYIYGVKYVSQNVHGLLHLCDDYERHGSFNVCKINNTNELQFKTKKPDCYVLTKDDEIVQITDLKKSIAEKCSIVVGKKFIEKKELFTMPLKSSKLDIYIVQNLSDIEKQWKMSDIKRKMILTMWIIVYFNADMSVECVPNIWYNKGSCAWPKKRANISSFIGKCIDPDERLNEFRYYDARILSKNPFDDINIARKKAKKAQQTSDLSSTENESYKEKPKFNTSLFPPNRSEKSSSICVITEENNGPTLPDFDSLFNDLDGELELNDNGINHTLENWLKTPASNKDINLNEFDENQVSLYDNNPSSTKKIKLTSDVHQYTTPISTPIMKPVAVHSESDKKAYSYKIVNRNIITLKHEVKNMQDRLDLVINMQEKMYEYLYNSKVKNNASLDEFNDFDIIMCIDNEADLNIMEQKLTEDELFKKSMSIRKMKKFSNSTDFEIEKPLKNWMAQATPRLKKIALPDQGKKHNSLNTNS</sequence>
<protein>
    <submittedName>
        <fullName evidence="2">DUF4806 domain-containing protein</fullName>
    </submittedName>
</protein>
<name>A0A6G0X2R8_APHCR</name>
<organism evidence="2 3">
    <name type="scientific">Aphis craccivora</name>
    <name type="common">Cowpea aphid</name>
    <dbReference type="NCBI Taxonomy" id="307492"/>
    <lineage>
        <taxon>Eukaryota</taxon>
        <taxon>Metazoa</taxon>
        <taxon>Ecdysozoa</taxon>
        <taxon>Arthropoda</taxon>
        <taxon>Hexapoda</taxon>
        <taxon>Insecta</taxon>
        <taxon>Pterygota</taxon>
        <taxon>Neoptera</taxon>
        <taxon>Paraneoptera</taxon>
        <taxon>Hemiptera</taxon>
        <taxon>Sternorrhyncha</taxon>
        <taxon>Aphidomorpha</taxon>
        <taxon>Aphidoidea</taxon>
        <taxon>Aphididae</taxon>
        <taxon>Aphidini</taxon>
        <taxon>Aphis</taxon>
        <taxon>Aphis</taxon>
    </lineage>
</organism>
<dbReference type="AlphaFoldDB" id="A0A6G0X2R8"/>
<proteinExistence type="predicted"/>
<dbReference type="OrthoDB" id="6616134at2759"/>
<feature type="compositionally biased region" description="Polar residues" evidence="1">
    <location>
        <begin position="228"/>
        <end position="239"/>
    </location>
</feature>
<evidence type="ECO:0000256" key="1">
    <source>
        <dbReference type="SAM" id="MobiDB-lite"/>
    </source>
</evidence>
<dbReference type="Proteomes" id="UP000478052">
    <property type="component" value="Unassembled WGS sequence"/>
</dbReference>
<reference evidence="2 3" key="1">
    <citation type="submission" date="2019-08" db="EMBL/GenBank/DDBJ databases">
        <title>Whole genome of Aphis craccivora.</title>
        <authorList>
            <person name="Voronova N.V."/>
            <person name="Shulinski R.S."/>
            <person name="Bandarenka Y.V."/>
            <person name="Zhorov D.G."/>
            <person name="Warner D."/>
        </authorList>
    </citation>
    <scope>NUCLEOTIDE SEQUENCE [LARGE SCALE GENOMIC DNA]</scope>
    <source>
        <strain evidence="2">180601</strain>
        <tissue evidence="2">Whole Body</tissue>
    </source>
</reference>
<evidence type="ECO:0000313" key="2">
    <source>
        <dbReference type="EMBL" id="KAF0734113.1"/>
    </source>
</evidence>
<accession>A0A6G0X2R8</accession>
<dbReference type="EMBL" id="VUJU01008209">
    <property type="protein sequence ID" value="KAF0734113.1"/>
    <property type="molecule type" value="Genomic_DNA"/>
</dbReference>
<keyword evidence="3" id="KW-1185">Reference proteome</keyword>
<gene>
    <name evidence="2" type="ORF">FWK35_00031770</name>
</gene>